<feature type="transmembrane region" description="Helical" evidence="1">
    <location>
        <begin position="93"/>
        <end position="112"/>
    </location>
</feature>
<dbReference type="EMBL" id="JAMSLR010000003">
    <property type="protein sequence ID" value="MCM8748565.1"/>
    <property type="molecule type" value="Genomic_DNA"/>
</dbReference>
<reference evidence="2" key="1">
    <citation type="submission" date="2022-06" db="EMBL/GenBank/DDBJ databases">
        <title>CFH 74404 Thermomicrobiaceae sp.</title>
        <authorList>
            <person name="Ming H."/>
            <person name="Li W.-J."/>
            <person name="Zhao Z."/>
        </authorList>
    </citation>
    <scope>NUCLEOTIDE SEQUENCE</scope>
    <source>
        <strain evidence="2">CFH 74404</strain>
    </source>
</reference>
<protein>
    <submittedName>
        <fullName evidence="2">Uncharacterized protein</fullName>
    </submittedName>
</protein>
<evidence type="ECO:0000256" key="1">
    <source>
        <dbReference type="SAM" id="Phobius"/>
    </source>
</evidence>
<name>A0AA41WEI1_9BACT</name>
<evidence type="ECO:0000313" key="2">
    <source>
        <dbReference type="EMBL" id="MCM8748565.1"/>
    </source>
</evidence>
<keyword evidence="1" id="KW-0812">Transmembrane</keyword>
<dbReference type="RefSeq" id="WP_284056347.1">
    <property type="nucleotide sequence ID" value="NZ_JAMSLR010000003.1"/>
</dbReference>
<evidence type="ECO:0000313" key="3">
    <source>
        <dbReference type="Proteomes" id="UP001165306"/>
    </source>
</evidence>
<keyword evidence="1" id="KW-0472">Membrane</keyword>
<dbReference type="AlphaFoldDB" id="A0AA41WEI1"/>
<feature type="transmembrane region" description="Helical" evidence="1">
    <location>
        <begin position="21"/>
        <end position="48"/>
    </location>
</feature>
<proteinExistence type="predicted"/>
<gene>
    <name evidence="2" type="ORF">NET02_05355</name>
</gene>
<keyword evidence="3" id="KW-1185">Reference proteome</keyword>
<sequence>MPVSRWGARPGQQRKDTLAQAIAGLTWMLPVATIVFVVYVAGALAGGILYDLPIWVLILPSVPSLLVTWIALIVALVDVTSRPATQLSESARLAWLIALAFLNVLAFLPYWLVVARRPLQLSQP</sequence>
<feature type="transmembrane region" description="Helical" evidence="1">
    <location>
        <begin position="54"/>
        <end position="81"/>
    </location>
</feature>
<comment type="caution">
    <text evidence="2">The sequence shown here is derived from an EMBL/GenBank/DDBJ whole genome shotgun (WGS) entry which is preliminary data.</text>
</comment>
<accession>A0AA41WEI1</accession>
<organism evidence="2 3">
    <name type="scientific">Thermalbibacter longus</name>
    <dbReference type="NCBI Taxonomy" id="2951981"/>
    <lineage>
        <taxon>Bacteria</taxon>
        <taxon>Pseudomonadati</taxon>
        <taxon>Thermomicrobiota</taxon>
        <taxon>Thermomicrobia</taxon>
        <taxon>Thermomicrobiales</taxon>
        <taxon>Thermomicrobiaceae</taxon>
        <taxon>Thermalbibacter</taxon>
    </lineage>
</organism>
<dbReference type="Proteomes" id="UP001165306">
    <property type="component" value="Unassembled WGS sequence"/>
</dbReference>
<keyword evidence="1" id="KW-1133">Transmembrane helix</keyword>